<feature type="domain" description="HTH araC/xylS-type" evidence="4">
    <location>
        <begin position="138"/>
        <end position="200"/>
    </location>
</feature>
<accession>A0AA42UJH0</accession>
<reference evidence="5" key="1">
    <citation type="submission" date="2022-09" db="EMBL/GenBank/DDBJ databases">
        <title>Intensive care unit water sources are persistently colonized with multi-drug resistant bacteria and are the site of extensive horizontal gene transfer of antibiotic resistance genes.</title>
        <authorList>
            <person name="Diorio-Toth L."/>
        </authorList>
    </citation>
    <scope>NUCLEOTIDE SEQUENCE</scope>
    <source>
        <strain evidence="5">GD03710</strain>
    </source>
</reference>
<dbReference type="PROSITE" id="PS01124">
    <property type="entry name" value="HTH_ARAC_FAMILY_2"/>
    <property type="match status" value="1"/>
</dbReference>
<comment type="caution">
    <text evidence="5">The sequence shown here is derived from an EMBL/GenBank/DDBJ whole genome shotgun (WGS) entry which is preliminary data.</text>
</comment>
<dbReference type="EMBL" id="JAOCIZ010000260">
    <property type="protein sequence ID" value="MDH1508092.1"/>
    <property type="molecule type" value="Genomic_DNA"/>
</dbReference>
<name>A0AA42UJH0_AERCA</name>
<keyword evidence="3" id="KW-0804">Transcription</keyword>
<protein>
    <recommendedName>
        <fullName evidence="4">HTH araC/xylS-type domain-containing protein</fullName>
    </recommendedName>
</protein>
<feature type="non-terminal residue" evidence="5">
    <location>
        <position position="200"/>
    </location>
</feature>
<evidence type="ECO:0000313" key="6">
    <source>
        <dbReference type="Proteomes" id="UP001161704"/>
    </source>
</evidence>
<dbReference type="SUPFAM" id="SSF46689">
    <property type="entry name" value="Homeodomain-like"/>
    <property type="match status" value="1"/>
</dbReference>
<gene>
    <name evidence="5" type="ORF">N5I20_23970</name>
</gene>
<keyword evidence="1" id="KW-0805">Transcription regulation</keyword>
<dbReference type="Gene3D" id="1.10.10.60">
    <property type="entry name" value="Homeodomain-like"/>
    <property type="match status" value="1"/>
</dbReference>
<dbReference type="AlphaFoldDB" id="A0AA42UJH0"/>
<dbReference type="PANTHER" id="PTHR46796">
    <property type="entry name" value="HTH-TYPE TRANSCRIPTIONAL ACTIVATOR RHAS-RELATED"/>
    <property type="match status" value="1"/>
</dbReference>
<sequence length="200" mass="22605">MTAKLSIRSYTFVSHTHAHDHHQLVFPLIGAVDMHTGRHTGRGVPGQCIITLAGDEHTFAPEKGSYFLVADLSELPANIEKLQESFVKISEPVQAFCFFVQKQLEYRTSPTLESSMGKWFFQLLSEQPFLLNTDKRISRAIELLENDIRMSPSLDELASVACLSISQFKALFKKETSQTPGHYLLHLRMEKARALLVNTD</sequence>
<proteinExistence type="predicted"/>
<evidence type="ECO:0000256" key="3">
    <source>
        <dbReference type="ARBA" id="ARBA00023163"/>
    </source>
</evidence>
<dbReference type="InterPro" id="IPR018060">
    <property type="entry name" value="HTH_AraC"/>
</dbReference>
<dbReference type="GO" id="GO:0003700">
    <property type="term" value="F:DNA-binding transcription factor activity"/>
    <property type="evidence" value="ECO:0007669"/>
    <property type="project" value="InterPro"/>
</dbReference>
<dbReference type="GO" id="GO:0043565">
    <property type="term" value="F:sequence-specific DNA binding"/>
    <property type="evidence" value="ECO:0007669"/>
    <property type="project" value="InterPro"/>
</dbReference>
<organism evidence="5 6">
    <name type="scientific">Aeromonas caviae</name>
    <name type="common">Aeromonas punctata</name>
    <dbReference type="NCBI Taxonomy" id="648"/>
    <lineage>
        <taxon>Bacteria</taxon>
        <taxon>Pseudomonadati</taxon>
        <taxon>Pseudomonadota</taxon>
        <taxon>Gammaproteobacteria</taxon>
        <taxon>Aeromonadales</taxon>
        <taxon>Aeromonadaceae</taxon>
        <taxon>Aeromonas</taxon>
    </lineage>
</organism>
<dbReference type="Proteomes" id="UP001161704">
    <property type="component" value="Unassembled WGS sequence"/>
</dbReference>
<dbReference type="InterPro" id="IPR050204">
    <property type="entry name" value="AraC_XylS_family_regulators"/>
</dbReference>
<dbReference type="InterPro" id="IPR009057">
    <property type="entry name" value="Homeodomain-like_sf"/>
</dbReference>
<evidence type="ECO:0000256" key="2">
    <source>
        <dbReference type="ARBA" id="ARBA00023125"/>
    </source>
</evidence>
<keyword evidence="2" id="KW-0238">DNA-binding</keyword>
<evidence type="ECO:0000256" key="1">
    <source>
        <dbReference type="ARBA" id="ARBA00023015"/>
    </source>
</evidence>
<evidence type="ECO:0000259" key="4">
    <source>
        <dbReference type="PROSITE" id="PS01124"/>
    </source>
</evidence>
<evidence type="ECO:0000313" key="5">
    <source>
        <dbReference type="EMBL" id="MDH1508092.1"/>
    </source>
</evidence>